<dbReference type="AlphaFoldDB" id="Q389X1"/>
<proteinExistence type="predicted"/>
<dbReference type="Proteomes" id="UP000008524">
    <property type="component" value="Chromosome 10"/>
</dbReference>
<dbReference type="InParanoid" id="Q389X1"/>
<keyword evidence="2" id="KW-1185">Reference proteome</keyword>
<dbReference type="RefSeq" id="XP_823227.1">
    <property type="nucleotide sequence ID" value="XM_818134.1"/>
</dbReference>
<evidence type="ECO:0000313" key="2">
    <source>
        <dbReference type="Proteomes" id="UP000008524"/>
    </source>
</evidence>
<evidence type="ECO:0000313" key="1">
    <source>
        <dbReference type="EMBL" id="EAN78399.1"/>
    </source>
</evidence>
<protein>
    <submittedName>
        <fullName evidence="1">Uncharacterized protein</fullName>
    </submittedName>
</protein>
<organism evidence="1 2">
    <name type="scientific">Trypanosoma brucei brucei (strain 927/4 GUTat10.1)</name>
    <dbReference type="NCBI Taxonomy" id="185431"/>
    <lineage>
        <taxon>Eukaryota</taxon>
        <taxon>Discoba</taxon>
        <taxon>Euglenozoa</taxon>
        <taxon>Kinetoplastea</taxon>
        <taxon>Metakinetoplastina</taxon>
        <taxon>Trypanosomatida</taxon>
        <taxon>Trypanosomatidae</taxon>
        <taxon>Trypanosoma</taxon>
    </lineage>
</organism>
<name>Q389X1_TRYB2</name>
<sequence>MEVVVVITLFASSWFVNSRRFEHLTPFSVFLQRFVAVIDIRYCCHVPKLATVVPTQQTGWCVLSSACEGKGNVKSEGDSTQKLCERDEIATGWRGGCRNEGKEWNAINHQKKEKK</sequence>
<dbReference type="KEGG" id="tbr:Tb10.6k15.0230"/>
<reference evidence="1 2" key="2">
    <citation type="journal article" date="2005" name="Science">
        <title>The genome of the African trypanosome Trypanosoma brucei.</title>
        <authorList>
            <person name="Berriman M."/>
            <person name="Ghedin E."/>
            <person name="Hertz-Fowler C."/>
            <person name="Blandin G."/>
            <person name="Renauld H."/>
            <person name="Bartholomeu D.C."/>
            <person name="Lennard N.J."/>
            <person name="Caler E."/>
            <person name="Hamlin N.E."/>
            <person name="Haas B."/>
            <person name="Bohme U."/>
            <person name="Hannick L."/>
            <person name="Aslett M.A."/>
            <person name="Shallom J."/>
            <person name="Marcello L."/>
            <person name="Hou L."/>
            <person name="Wickstead B."/>
            <person name="Alsmark U.C."/>
            <person name="Arrowsmith C."/>
            <person name="Atkin R.J."/>
            <person name="Barron A.J."/>
            <person name="Bringaud F."/>
            <person name="Brooks K."/>
            <person name="Carrington M."/>
            <person name="Cherevach I."/>
            <person name="Chillingworth T.J."/>
            <person name="Churcher C."/>
            <person name="Clark L.N."/>
            <person name="Corton C.H."/>
            <person name="Cronin A."/>
            <person name="Davies R.M."/>
            <person name="Doggett J."/>
            <person name="Djikeng A."/>
            <person name="Feldblyum T."/>
            <person name="Field M.C."/>
            <person name="Fraser A."/>
            <person name="Goodhead I."/>
            <person name="Hance Z."/>
            <person name="Harper D."/>
            <person name="Harris B.R."/>
            <person name="Hauser H."/>
            <person name="Hostetler J."/>
            <person name="Ivens A."/>
            <person name="Jagels K."/>
            <person name="Johnson D."/>
            <person name="Johnson J."/>
            <person name="Jones K."/>
            <person name="Kerhornou A.X."/>
            <person name="Koo H."/>
            <person name="Larke N."/>
            <person name="Landfear S."/>
            <person name="Larkin C."/>
            <person name="Leech V."/>
            <person name="Line A."/>
            <person name="Lord A."/>
            <person name="Macleod A."/>
            <person name="Mooney P.J."/>
            <person name="Moule S."/>
            <person name="Martin D.M."/>
            <person name="Morgan G.W."/>
            <person name="Mungall K."/>
            <person name="Norbertczak H."/>
            <person name="Ormond D."/>
            <person name="Pai G."/>
            <person name="Peacock C.S."/>
            <person name="Peterson J."/>
            <person name="Quail M.A."/>
            <person name="Rabbinowitsch E."/>
            <person name="Rajandream M.A."/>
            <person name="Reitter C."/>
            <person name="Salzberg S.L."/>
            <person name="Sanders M."/>
            <person name="Schobel S."/>
            <person name="Sharp S."/>
            <person name="Simmonds M."/>
            <person name="Simpson A.J."/>
            <person name="Tallon L."/>
            <person name="Turner C.M."/>
            <person name="Tait A."/>
            <person name="Tivey A.R."/>
            <person name="Van Aken S."/>
            <person name="Walker D."/>
            <person name="Wanless D."/>
            <person name="Wang S."/>
            <person name="White B."/>
            <person name="White O."/>
            <person name="Whitehead S."/>
            <person name="Woodward J."/>
            <person name="Wortman J."/>
            <person name="Adams M.D."/>
            <person name="Embley T.M."/>
            <person name="Gull K."/>
            <person name="Ullu E."/>
            <person name="Barry J.D."/>
            <person name="Fairlamb A.H."/>
            <person name="Opperdoes F."/>
            <person name="Barrell B.G."/>
            <person name="Donelson J.E."/>
            <person name="Hall N."/>
            <person name="Fraser C.M."/>
            <person name="Melville S.E."/>
            <person name="El-Sayed N.M."/>
        </authorList>
    </citation>
    <scope>NUCLEOTIDE SEQUENCE [LARGE SCALE GENOMIC DNA]</scope>
    <source>
        <strain evidence="1 2">927/4 GUTat10.1</strain>
    </source>
</reference>
<dbReference type="EMBL" id="CM000208">
    <property type="protein sequence ID" value="EAN78399.1"/>
    <property type="molecule type" value="Genomic_DNA"/>
</dbReference>
<dbReference type="GeneID" id="3662300"/>
<reference evidence="1 2" key="1">
    <citation type="journal article" date="2005" name="Science">
        <title>Comparative genomics of trypanosomatid parasitic protozoa.</title>
        <authorList>
            <person name="El-Sayed N.M."/>
            <person name="Myler P.J."/>
            <person name="Blandin G."/>
            <person name="Berriman M."/>
            <person name="Crabtree J."/>
            <person name="Aggarwal G."/>
            <person name="Caler E."/>
            <person name="Renauld H."/>
            <person name="Worthey E.A."/>
            <person name="Hertz-Fowler C."/>
            <person name="Ghedin E."/>
            <person name="Peacock C."/>
            <person name="Bartholomeu D.C."/>
            <person name="Haas B.J."/>
            <person name="Tran A.N."/>
            <person name="Wortman J.R."/>
            <person name="Alsmark U.C."/>
            <person name="Angiuoli S."/>
            <person name="Anupama A."/>
            <person name="Badger J."/>
            <person name="Bringaud F."/>
            <person name="Cadag E."/>
            <person name="Carlton J.M."/>
            <person name="Cerqueira G.C."/>
            <person name="Creasy T."/>
            <person name="Delcher A.L."/>
            <person name="Djikeng A."/>
            <person name="Embley T.M."/>
            <person name="Hauser C."/>
            <person name="Ivens A.C."/>
            <person name="Kummerfeld S.K."/>
            <person name="Pereira-Leal J.B."/>
            <person name="Nilsson D."/>
            <person name="Peterson J."/>
            <person name="Salzberg S.L."/>
            <person name="Shallom J."/>
            <person name="Silva J.C."/>
            <person name="Sundaram J."/>
            <person name="Westenberger S."/>
            <person name="White O."/>
            <person name="Melville S.E."/>
            <person name="Donelson J.E."/>
            <person name="Andersson B."/>
            <person name="Stuart K.D."/>
            <person name="Hall N."/>
        </authorList>
    </citation>
    <scope>NUCLEOTIDE SEQUENCE [LARGE SCALE GENOMIC DNA]</scope>
    <source>
        <strain evidence="1 2">927/4 GUTat10.1</strain>
    </source>
</reference>
<gene>
    <name evidence="1" type="ORF">Tb10.6k15.0230</name>
</gene>
<accession>Q389X1</accession>
<dbReference type="PaxDb" id="5691-EAN78399"/>